<evidence type="ECO:0000256" key="1">
    <source>
        <dbReference type="SAM" id="MobiDB-lite"/>
    </source>
</evidence>
<dbReference type="EMBL" id="JAMZMK010009435">
    <property type="protein sequence ID" value="KAI7735766.1"/>
    <property type="molecule type" value="Genomic_DNA"/>
</dbReference>
<comment type="caution">
    <text evidence="3">The sequence shown here is derived from an EMBL/GenBank/DDBJ whole genome shotgun (WGS) entry which is preliminary data.</text>
</comment>
<feature type="region of interest" description="Disordered" evidence="1">
    <location>
        <begin position="342"/>
        <end position="370"/>
    </location>
</feature>
<gene>
    <name evidence="3" type="ORF">M8C21_000528</name>
</gene>
<proteinExistence type="predicted"/>
<reference evidence="3" key="1">
    <citation type="submission" date="2022-06" db="EMBL/GenBank/DDBJ databases">
        <title>Uncovering the hologenomic basis of an extraordinary plant invasion.</title>
        <authorList>
            <person name="Bieker V.C."/>
            <person name="Martin M.D."/>
            <person name="Gilbert T."/>
            <person name="Hodgins K."/>
            <person name="Battlay P."/>
            <person name="Petersen B."/>
            <person name="Wilson J."/>
        </authorList>
    </citation>
    <scope>NUCLEOTIDE SEQUENCE</scope>
    <source>
        <strain evidence="3">AA19_3_7</strain>
        <tissue evidence="3">Leaf</tissue>
    </source>
</reference>
<evidence type="ECO:0000313" key="4">
    <source>
        <dbReference type="Proteomes" id="UP001206925"/>
    </source>
</evidence>
<feature type="compositionally biased region" description="Basic and acidic residues" evidence="1">
    <location>
        <begin position="192"/>
        <end position="212"/>
    </location>
</feature>
<feature type="compositionally biased region" description="Polar residues" evidence="1">
    <location>
        <begin position="137"/>
        <end position="151"/>
    </location>
</feature>
<organism evidence="3 4">
    <name type="scientific">Ambrosia artemisiifolia</name>
    <name type="common">Common ragweed</name>
    <dbReference type="NCBI Taxonomy" id="4212"/>
    <lineage>
        <taxon>Eukaryota</taxon>
        <taxon>Viridiplantae</taxon>
        <taxon>Streptophyta</taxon>
        <taxon>Embryophyta</taxon>
        <taxon>Tracheophyta</taxon>
        <taxon>Spermatophyta</taxon>
        <taxon>Magnoliopsida</taxon>
        <taxon>eudicotyledons</taxon>
        <taxon>Gunneridae</taxon>
        <taxon>Pentapetalae</taxon>
        <taxon>asterids</taxon>
        <taxon>campanulids</taxon>
        <taxon>Asterales</taxon>
        <taxon>Asteraceae</taxon>
        <taxon>Asteroideae</taxon>
        <taxon>Heliantheae alliance</taxon>
        <taxon>Heliantheae</taxon>
        <taxon>Ambrosia</taxon>
    </lineage>
</organism>
<dbReference type="InterPro" id="IPR010844">
    <property type="entry name" value="Occludin_ELL"/>
</dbReference>
<feature type="region of interest" description="Disordered" evidence="1">
    <location>
        <begin position="293"/>
        <end position="313"/>
    </location>
</feature>
<feature type="compositionally biased region" description="Basic and acidic residues" evidence="1">
    <location>
        <begin position="26"/>
        <end position="58"/>
    </location>
</feature>
<dbReference type="SUPFAM" id="SSF144292">
    <property type="entry name" value="occludin/ELL-like"/>
    <property type="match status" value="1"/>
</dbReference>
<evidence type="ECO:0000259" key="2">
    <source>
        <dbReference type="PROSITE" id="PS51980"/>
    </source>
</evidence>
<sequence>MSDDDKEPNQNLQSLDHELGYAPHNMPDEKGDGHGSDLLDLEKDLFEDNHKADMHADDTTNLFNNHLHHQEREAHGHANKRTTTSKRGSDEKHFDENENAKRLKSGNWARSSVSRSPDGPRMLGRTVGDLPDYDYENVNNREILGNSTSDSPRFDPRSIDLNAQAKPPADMDNTVRLSERGPQGNGAFFMQKDNRVNKETRDEDGHPKDRRPPKNSRGKHLGSHQKKHGALIGKNKESELLSTSQIKDSPIDLKRSTVINGRGPALHRELSDLEMGELRENWHEEKRFGRNNSFKQSENKSSSDYWNLDESKGKPNDVLNLHKKVVSEDHVDDFTRFNGKQSLSRADHLKSGSQSNKGKHNEAGASQGIGIGSEGYNEYVQEYHEKYDCYNTLNKILESYRSEFQTFGRDLELAKGKDIERYNKILEQLMESYRQCGAKHKRLKKIFVVLHHELQHLKEMIRDFVEKQTKG</sequence>
<dbReference type="Pfam" id="PF07303">
    <property type="entry name" value="Occludin_ELL"/>
    <property type="match status" value="1"/>
</dbReference>
<feature type="domain" description="OCEL" evidence="2">
    <location>
        <begin position="361"/>
        <end position="469"/>
    </location>
</feature>
<dbReference type="PANTHER" id="PTHR38372:SF2">
    <property type="entry name" value="DENTIN SIALOPHOSPHOPROTEIN-LIKE PROTEIN"/>
    <property type="match status" value="1"/>
</dbReference>
<dbReference type="Proteomes" id="UP001206925">
    <property type="component" value="Unassembled WGS sequence"/>
</dbReference>
<dbReference type="PROSITE" id="PS51980">
    <property type="entry name" value="OCEL"/>
    <property type="match status" value="1"/>
</dbReference>
<dbReference type="Gene3D" id="6.10.140.340">
    <property type="match status" value="1"/>
</dbReference>
<evidence type="ECO:0000313" key="3">
    <source>
        <dbReference type="EMBL" id="KAI7735766.1"/>
    </source>
</evidence>
<feature type="compositionally biased region" description="Polar residues" evidence="1">
    <location>
        <begin position="293"/>
        <end position="305"/>
    </location>
</feature>
<keyword evidence="4" id="KW-1185">Reference proteome</keyword>
<feature type="compositionally biased region" description="Basic and acidic residues" evidence="1">
    <location>
        <begin position="87"/>
        <end position="101"/>
    </location>
</feature>
<name>A0AAD5C5K0_AMBAR</name>
<dbReference type="PANTHER" id="PTHR38372">
    <property type="entry name" value="DENTIN SIALOPHOSPHOPROTEIN-LIKE PROTEIN"/>
    <property type="match status" value="1"/>
</dbReference>
<accession>A0AAD5C5K0</accession>
<dbReference type="AlphaFoldDB" id="A0AAD5C5K0"/>
<feature type="region of interest" description="Disordered" evidence="1">
    <location>
        <begin position="1"/>
        <end position="244"/>
    </location>
</feature>
<feature type="compositionally biased region" description="Basic residues" evidence="1">
    <location>
        <begin position="213"/>
        <end position="229"/>
    </location>
</feature>
<protein>
    <recommendedName>
        <fullName evidence="2">OCEL domain-containing protein</fullName>
    </recommendedName>
</protein>